<feature type="region of interest" description="Disordered" evidence="1">
    <location>
        <begin position="1035"/>
        <end position="1066"/>
    </location>
</feature>
<evidence type="ECO:0000313" key="2">
    <source>
        <dbReference type="EMBL" id="CDW23597.1"/>
    </source>
</evidence>
<feature type="region of interest" description="Disordered" evidence="1">
    <location>
        <begin position="40"/>
        <end position="59"/>
    </location>
</feature>
<feature type="region of interest" description="Disordered" evidence="1">
    <location>
        <begin position="1149"/>
        <end position="1168"/>
    </location>
</feature>
<protein>
    <submittedName>
        <fullName evidence="2">Uncharacterized protein</fullName>
    </submittedName>
</protein>
<sequence length="1431" mass="163444">WRDNIIPSTNALRKVKEGIGYLNFWRTYLPVFMERSKKRRSSILKSNNNDQTLRSENTVTSRRVSFSRSKNVQEYIIGNPPAESTYVEPYTHDISSLRHTEDEDSKALSLPSSIDDEQSFCNKSIIYSPSHSDEPHGNGTLHQTADMDMTVFMSDTSDDQNDIENLIEQKANESFYKLFKEDSNNTMCHSTRMDMTVFQSNESKEENIESLIQEKAEESFALINSEKEVHFNIGNEVTVTEPYEMDITKMSKNHGNICNKENIHLKYQEETKEKKTSSNNKTLRQSIDMDFTVLKGNGDRGGKRNYNKPNNKNCTINVGVEMDLTTNECVMFEDPIEKDIRLYSEQEVVDPLIESIAQRKLPESHFHHKTDQNESTWKKKSKSISQVMIDKEENLENGSAKKYANPHKKRCLDYEVYDKENLHRTTQKEGNVYKKSIDKTIRQSMDMEFTVTNLKDNFSLKKNDDLGDQNNFKKSERKNCTVVEAVEMDLSADEDSVFLSTSKSDMGLCSKQEGVNVSKKSDSQRQLPEQLLNQVAPIESKGAMDIKNATKNSANDQSIIGHEDGLTKINKSCVGDKEDIHKKSINKTIRQSMDMEFTVTNLKDNFSLKKNDDLGDQNNFKKSERKNCTVVETVEMDLSADEDSVFLSTSKSDMGLCSKQERVNVPKKSDSLRQLPEPLLNQVVPIESKGTMDIKNETKNSANDQSIIGHEDGLTKINKICVGDKEDIHKKSINKTIRQSMDMEFTVTNRKKQFPLKNHADLGDQNNFKKSERKNCTVVEAVEMDLSADEDSVFLSTSKSDMGLCSKQEGVNVSKKTDSLRQLPESFHYKNNLAESELKTSVKSKIHGQEKHSGDYDLMGLNAKKIRMMPSGNDLIKTHLHNELEIVNSGSHVRNEDDYKKECERPKNLEVPLGLNEKSKDIQQSKKVEEGITNKATDLIVDGTNRKMNNTSSHDLDDKKKYATIQKTHINHIHSEISIPQEVDVEVNPSSKTFHKERNYSSGSTLESKNDNINSYSTNEREYENIHISGSSLTINSESQEENQTANRNTILNPSQSDRSTPQKLMPSTALTPVFKTISKEKDVESMKLSPSSFFESSKSKMTKSNAHELHSKNENTRCSQDTTSDLNAFINGSNLERENWLPQIETSPMSNKRMLNDSDHVPSNNSSYSETYNSFRVDVSGEDSVQEKNNPCMKPIINIFNYYEKEQLSFEDGYKYTDFHIEQMSDHLVTLSFMEGKFKLDFYIEKLCSVEEKENILIQHCKINDVVGLVQYTQSDAFVNMVLGLVDSILLKSNMLKGIMRITNRFKDFLGLIRSHLSSACKMIIAETKIFHSHPGSGLDKKNPKVYRVLFSGFYFYFRMNINFESGLDYIRKSVSCSLSEGGCNIDFILDLAQKSKQSWLFFEDYIKKIDLYVKYMDALYVKSLDIKSS</sequence>
<feature type="region of interest" description="Disordered" evidence="1">
    <location>
        <begin position="993"/>
        <end position="1014"/>
    </location>
</feature>
<proteinExistence type="predicted"/>
<feature type="compositionally biased region" description="Polar residues" evidence="1">
    <location>
        <begin position="1035"/>
        <end position="1063"/>
    </location>
</feature>
<accession>A0A0K2TDD2</accession>
<dbReference type="EMBL" id="HACA01006236">
    <property type="protein sequence ID" value="CDW23597.1"/>
    <property type="molecule type" value="Transcribed_RNA"/>
</dbReference>
<feature type="compositionally biased region" description="Polar residues" evidence="1">
    <location>
        <begin position="1000"/>
        <end position="1014"/>
    </location>
</feature>
<organism evidence="2">
    <name type="scientific">Lepeophtheirus salmonis</name>
    <name type="common">Salmon louse</name>
    <name type="synonym">Caligus salmonis</name>
    <dbReference type="NCBI Taxonomy" id="72036"/>
    <lineage>
        <taxon>Eukaryota</taxon>
        <taxon>Metazoa</taxon>
        <taxon>Ecdysozoa</taxon>
        <taxon>Arthropoda</taxon>
        <taxon>Crustacea</taxon>
        <taxon>Multicrustacea</taxon>
        <taxon>Hexanauplia</taxon>
        <taxon>Copepoda</taxon>
        <taxon>Siphonostomatoida</taxon>
        <taxon>Caligidae</taxon>
        <taxon>Lepeophtheirus</taxon>
    </lineage>
</organism>
<reference evidence="2" key="1">
    <citation type="submission" date="2014-05" db="EMBL/GenBank/DDBJ databases">
        <authorList>
            <person name="Chronopoulou M."/>
        </authorList>
    </citation>
    <scope>NUCLEOTIDE SEQUENCE</scope>
    <source>
        <tissue evidence="2">Whole organism</tissue>
    </source>
</reference>
<evidence type="ECO:0000256" key="1">
    <source>
        <dbReference type="SAM" id="MobiDB-lite"/>
    </source>
</evidence>
<name>A0A0K2TDD2_LEPSM</name>
<feature type="non-terminal residue" evidence="2">
    <location>
        <position position="1"/>
    </location>
</feature>